<keyword evidence="1" id="KW-0560">Oxidoreductase</keyword>
<gene>
    <name evidence="3" type="ORF">C0Q70_13616</name>
</gene>
<dbReference type="OrthoDB" id="191139at2759"/>
<dbReference type="Pfam" id="PF00106">
    <property type="entry name" value="adh_short"/>
    <property type="match status" value="1"/>
</dbReference>
<evidence type="ECO:0000313" key="4">
    <source>
        <dbReference type="Proteomes" id="UP000245119"/>
    </source>
</evidence>
<dbReference type="Gene3D" id="3.40.50.720">
    <property type="entry name" value="NAD(P)-binding Rossmann-like Domain"/>
    <property type="match status" value="1"/>
</dbReference>
<evidence type="ECO:0000256" key="1">
    <source>
        <dbReference type="ARBA" id="ARBA00023002"/>
    </source>
</evidence>
<accession>A0A2T7NXN6</accession>
<dbReference type="PRINTS" id="PR00081">
    <property type="entry name" value="GDHRDH"/>
</dbReference>
<protein>
    <recommendedName>
        <fullName evidence="5">Retinol dehydrogenase 14</fullName>
    </recommendedName>
</protein>
<dbReference type="SUPFAM" id="SSF51735">
    <property type="entry name" value="NAD(P)-binding Rossmann-fold domains"/>
    <property type="match status" value="1"/>
</dbReference>
<evidence type="ECO:0000256" key="2">
    <source>
        <dbReference type="SAM" id="Phobius"/>
    </source>
</evidence>
<sequence>MITSFKLSSLEELQEMAASKSTFLLSIAAAGIGYVIIRKFVAGGKSTSLARLDGKTVIITGANTGIGKETARDLASRGANVIIACRNKTKGKQAADDIKQSTGRPVTLRQLDLSSLTSVRKFAAEVNQELEHLDILINNAAVGPCPFSKSEDGYELQFATNQLGHFLLTLLLLDLLHKSAPSRIIVVSGKAYEYGDLDLDNLNGKKSYHQITAYIQSKIANIMFALELSALLKELGRHLDGGMPWPFSCLFIRLLGLMSWLFFKTPKQGAQTTVHCAVAEELEDVTGQYFSDCKPKQLMPHVLDVNKRKELWKKCAEMVKLTDAELPKCLQ</sequence>
<dbReference type="GO" id="GO:0016491">
    <property type="term" value="F:oxidoreductase activity"/>
    <property type="evidence" value="ECO:0007669"/>
    <property type="project" value="UniProtKB-KW"/>
</dbReference>
<name>A0A2T7NXN6_POMCA</name>
<organism evidence="3 4">
    <name type="scientific">Pomacea canaliculata</name>
    <name type="common">Golden apple snail</name>
    <dbReference type="NCBI Taxonomy" id="400727"/>
    <lineage>
        <taxon>Eukaryota</taxon>
        <taxon>Metazoa</taxon>
        <taxon>Spiralia</taxon>
        <taxon>Lophotrochozoa</taxon>
        <taxon>Mollusca</taxon>
        <taxon>Gastropoda</taxon>
        <taxon>Caenogastropoda</taxon>
        <taxon>Architaenioglossa</taxon>
        <taxon>Ampullarioidea</taxon>
        <taxon>Ampullariidae</taxon>
        <taxon>Pomacea</taxon>
    </lineage>
</organism>
<dbReference type="PANTHER" id="PTHR43157:SF31">
    <property type="entry name" value="PHOSPHATIDYLINOSITOL-GLYCAN BIOSYNTHESIS CLASS F PROTEIN"/>
    <property type="match status" value="1"/>
</dbReference>
<feature type="transmembrane region" description="Helical" evidence="2">
    <location>
        <begin position="244"/>
        <end position="263"/>
    </location>
</feature>
<evidence type="ECO:0008006" key="5">
    <source>
        <dbReference type="Google" id="ProtNLM"/>
    </source>
</evidence>
<dbReference type="AlphaFoldDB" id="A0A2T7NXN6"/>
<keyword evidence="4" id="KW-1185">Reference proteome</keyword>
<dbReference type="EMBL" id="PZQS01000008">
    <property type="protein sequence ID" value="PVD25950.1"/>
    <property type="molecule type" value="Genomic_DNA"/>
</dbReference>
<evidence type="ECO:0000313" key="3">
    <source>
        <dbReference type="EMBL" id="PVD25950.1"/>
    </source>
</evidence>
<dbReference type="Proteomes" id="UP000245119">
    <property type="component" value="Linkage Group LG8"/>
</dbReference>
<dbReference type="PANTHER" id="PTHR43157">
    <property type="entry name" value="PHOSPHATIDYLINOSITOL-GLYCAN BIOSYNTHESIS CLASS F PROTEIN-RELATED"/>
    <property type="match status" value="1"/>
</dbReference>
<comment type="caution">
    <text evidence="3">The sequence shown here is derived from an EMBL/GenBank/DDBJ whole genome shotgun (WGS) entry which is preliminary data.</text>
</comment>
<keyword evidence="2" id="KW-0812">Transmembrane</keyword>
<dbReference type="InterPro" id="IPR002347">
    <property type="entry name" value="SDR_fam"/>
</dbReference>
<keyword evidence="2" id="KW-1133">Transmembrane helix</keyword>
<dbReference type="STRING" id="400727.A0A2T7NXN6"/>
<proteinExistence type="predicted"/>
<keyword evidence="2" id="KW-0472">Membrane</keyword>
<reference evidence="3 4" key="1">
    <citation type="submission" date="2018-04" db="EMBL/GenBank/DDBJ databases">
        <title>The genome of golden apple snail Pomacea canaliculata provides insight into stress tolerance and invasive adaptation.</title>
        <authorList>
            <person name="Liu C."/>
            <person name="Liu B."/>
            <person name="Ren Y."/>
            <person name="Zhang Y."/>
            <person name="Wang H."/>
            <person name="Li S."/>
            <person name="Jiang F."/>
            <person name="Yin L."/>
            <person name="Zhang G."/>
            <person name="Qian W."/>
            <person name="Fan W."/>
        </authorList>
    </citation>
    <scope>NUCLEOTIDE SEQUENCE [LARGE SCALE GENOMIC DNA]</scope>
    <source>
        <strain evidence="3">SZHN2017</strain>
        <tissue evidence="3">Muscle</tissue>
    </source>
</reference>
<dbReference type="InterPro" id="IPR036291">
    <property type="entry name" value="NAD(P)-bd_dom_sf"/>
</dbReference>